<keyword evidence="4" id="KW-0808">Transferase</keyword>
<evidence type="ECO:0000259" key="3">
    <source>
        <dbReference type="PROSITE" id="PS50109"/>
    </source>
</evidence>
<dbReference type="InterPro" id="IPR003594">
    <property type="entry name" value="HATPase_dom"/>
</dbReference>
<sequence length="986" mass="112911">MIETAAFKTRARTIDHLGREQIADCPTAVSELWKNAYDAYAREVALHIFDGEVPIAAIVDDGHGMSQEEFIEKWLVVGTESKVSNTVTPESDRNGLPFRPKQGQKGIGRLSSANLGSLLLLISKRIDQPFVAALIDWRLFENPFLYLQDIEIPIIEFFDKDELLEQLPVMFDRLMGNLWGDSRDLARDQRIKAAWVSFDQLEKSEDKPLTREAIEQVLIAAVFETRHLQQWPVWNSTKTHGTALLIGNISFDLEAQLDGRGIDSAGMQAKNRLHQTLSNFTDPFVDHEEAKEGYAAENFHYSVTTWDGALCNQIIADEREFDLNKLESLEHVLDGHVDEMGDFRGRVKVLGKWQDGEIIIISNAKTPQRANSKVGPFRIRLGTFEQIAASSSHPPEIHTKYDEQMKKYAGLMIYRNGLRVLPFGREDNDYFEIEHRRSRHAGREFWSNRRLFGRVALRRDENPNLRDKAGREGIIDNTAAKVFRDIVENILKTSSRRFFSLETGVRGILLPEVKEMRAKEKADEAQKKIKSRKRKEFRKNLQDFSPKLRKSLIALQQLAEHARLELPDDETEILALREQVSSLKNDVRELSLGPPPNSLGALEDAYKDYRRDSREVAELCVQLSDSLIKKLEILKPKSPTETAYSELNRNAAFLHNRLRKWAQEARDILNSEIQRINQLTDERNKSYHLEMLPRLDDLEHQRISMTQVLDELDRERDRQDRKNAEIFEPYISVLKSLQESIDIESMISFTLEESTVLNKKLEELNSLAQLGITVEFIGHEIEGLDMTISRGLREMPDQIKATQAYEAVKTAYEALTDRLRFLSPLKLSGEKNKAWLTGNKLIEYIQCFMGDNLTHRNIILDATPAFKNFSIYEQPARIYPVFINLVNNAAYWVCQTAEDSKRILLDIVDGKVVIADDGPGIEEDDLKHLFTLFFTRKLRGGRGVGLYLCRANLAAGGHTIDYIKDGDLKRLPGANFIIDFKGAKYE</sequence>
<proteinExistence type="predicted"/>
<dbReference type="SUPFAM" id="SSF55874">
    <property type="entry name" value="ATPase domain of HSP90 chaperone/DNA topoisomerase II/histidine kinase"/>
    <property type="match status" value="2"/>
</dbReference>
<feature type="domain" description="Histidine kinase" evidence="3">
    <location>
        <begin position="871"/>
        <end position="984"/>
    </location>
</feature>
<keyword evidence="4" id="KW-0418">Kinase</keyword>
<evidence type="ECO:0000256" key="2">
    <source>
        <dbReference type="SAM" id="MobiDB-lite"/>
    </source>
</evidence>
<dbReference type="Pfam" id="PF13589">
    <property type="entry name" value="HATPase_c_3"/>
    <property type="match status" value="1"/>
</dbReference>
<dbReference type="AlphaFoldDB" id="A0A2S6HHI0"/>
<dbReference type="Gene3D" id="3.30.565.10">
    <property type="entry name" value="Histidine kinase-like ATPase, C-terminal domain"/>
    <property type="match status" value="2"/>
</dbReference>
<evidence type="ECO:0000313" key="4">
    <source>
        <dbReference type="EMBL" id="PPK76906.1"/>
    </source>
</evidence>
<dbReference type="InterPro" id="IPR043836">
    <property type="entry name" value="DHp"/>
</dbReference>
<gene>
    <name evidence="4" type="ORF">B0F87_1029</name>
</gene>
<keyword evidence="1" id="KW-0175">Coiled coil</keyword>
<dbReference type="RefSeq" id="WP_104427689.1">
    <property type="nucleotide sequence ID" value="NZ_PTIZ01000002.1"/>
</dbReference>
<dbReference type="InterPro" id="IPR036890">
    <property type="entry name" value="HATPase_C_sf"/>
</dbReference>
<dbReference type="Proteomes" id="UP000240010">
    <property type="component" value="Unassembled WGS sequence"/>
</dbReference>
<dbReference type="Pfam" id="PF19191">
    <property type="entry name" value="HEF_HK"/>
    <property type="match status" value="1"/>
</dbReference>
<comment type="caution">
    <text evidence="4">The sequence shown here is derived from an EMBL/GenBank/DDBJ whole genome shotgun (WGS) entry which is preliminary data.</text>
</comment>
<dbReference type="PROSITE" id="PS50109">
    <property type="entry name" value="HIS_KIN"/>
    <property type="match status" value="1"/>
</dbReference>
<evidence type="ECO:0000313" key="5">
    <source>
        <dbReference type="Proteomes" id="UP000240010"/>
    </source>
</evidence>
<dbReference type="InterPro" id="IPR005467">
    <property type="entry name" value="His_kinase_dom"/>
</dbReference>
<dbReference type="EMBL" id="PTIZ01000002">
    <property type="protein sequence ID" value="PPK76906.1"/>
    <property type="molecule type" value="Genomic_DNA"/>
</dbReference>
<accession>A0A2S6HHI0</accession>
<protein>
    <submittedName>
        <fullName evidence="4">Signal transduction histidine kinase</fullName>
    </submittedName>
</protein>
<feature type="region of interest" description="Disordered" evidence="2">
    <location>
        <begin position="85"/>
        <end position="105"/>
    </location>
</feature>
<evidence type="ECO:0000256" key="1">
    <source>
        <dbReference type="SAM" id="Coils"/>
    </source>
</evidence>
<dbReference type="Pfam" id="PF02518">
    <property type="entry name" value="HATPase_c"/>
    <property type="match status" value="1"/>
</dbReference>
<organism evidence="4 5">
    <name type="scientific">Methylobacter tundripaludum</name>
    <dbReference type="NCBI Taxonomy" id="173365"/>
    <lineage>
        <taxon>Bacteria</taxon>
        <taxon>Pseudomonadati</taxon>
        <taxon>Pseudomonadota</taxon>
        <taxon>Gammaproteobacteria</taxon>
        <taxon>Methylococcales</taxon>
        <taxon>Methylococcaceae</taxon>
        <taxon>Methylobacter</taxon>
    </lineage>
</organism>
<dbReference type="SMART" id="SM00387">
    <property type="entry name" value="HATPase_c"/>
    <property type="match status" value="1"/>
</dbReference>
<feature type="coiled-coil region" evidence="1">
    <location>
        <begin position="644"/>
        <end position="715"/>
    </location>
</feature>
<dbReference type="GO" id="GO:0016301">
    <property type="term" value="F:kinase activity"/>
    <property type="evidence" value="ECO:0007669"/>
    <property type="project" value="UniProtKB-KW"/>
</dbReference>
<reference evidence="4 5" key="1">
    <citation type="submission" date="2018-02" db="EMBL/GenBank/DDBJ databases">
        <title>Subsurface microbial communities from deep shales in Ohio and West Virginia, USA.</title>
        <authorList>
            <person name="Wrighton K."/>
        </authorList>
    </citation>
    <scope>NUCLEOTIDE SEQUENCE [LARGE SCALE GENOMIC DNA]</scope>
    <source>
        <strain evidence="4 5">OWC-DMM</strain>
    </source>
</reference>
<name>A0A2S6HHI0_9GAMM</name>